<dbReference type="Gene3D" id="2.140.10.10">
    <property type="entry name" value="Quinoprotein alcohol dehydrogenase-like superfamily"/>
    <property type="match status" value="1"/>
</dbReference>
<dbReference type="Proteomes" id="UP001203512">
    <property type="component" value="Unassembled WGS sequence"/>
</dbReference>
<feature type="transmembrane region" description="Helical" evidence="5">
    <location>
        <begin position="36"/>
        <end position="54"/>
    </location>
</feature>
<dbReference type="RefSeq" id="WP_247233783.1">
    <property type="nucleotide sequence ID" value="NZ_JALKHS010000011.1"/>
</dbReference>
<sequence>MNRTDTRLSFQDVEPAAAGGGNGTRGKKGRRGWRRAVLTGAGAIAVLGGAYWAYRENLFRPVPSIDYSGPTAGWSYYGGDAGGTRYSPLTQITPENVWALKPAWTYHIGMVTAPEPLSPTFQATPIIAENRLYLCSGNGRIAAVDPETGKEIWAKQPSSDNFSTYLLNCRGVTYARDESVPAGAECAGRIFAGTLDGRLVALDSATGRECRSFGRNAVVDLKPGLGKMERGDLSISSPPVVIGNAIVVNGRLTDNMRVDMPAGAIRAFDIHSGKPLWSWNGLPPGMSDAKDAPKGEQFVRRTPNSWAPMAVDPKLNLVYVPMGNAPPDHYAANRRGLDHYASSVVALDGTTGEVKWRFQTVHNDVWDYDLPAQPVLFDLPTGKGSIPALAQTTKVGHIFILDRRTGKPIFPVVERPVPQEGKVPGEKLSPTQPFPANPAFIIRDPDLREEDMWGFTPYDKYKCRELFRSVNYKGVFTPPSTKGWLQWPSFEGASNWGGVTIDPQRGILIANTTQVGAIMKLIPQAEIASRTAAGEAILPTKGAPYGLQMKPMLSPFGAPCNRPPWGRLTAIDLKAGKTLWNVPLGTTRDQAPPPMWLKLGVPNLGGSIATASGLVFLGATTDNYLRAYDIASGKVVWRVRLPAGGQATPMTYRLKKDGRQYVVIAAGGHKFLGTKLGDSLVAYALPK</sequence>
<protein>
    <submittedName>
        <fullName evidence="7">Pyrroloquinoline quinone-dependent dehydrogenase</fullName>
    </submittedName>
</protein>
<name>A0ABT0E0E3_9SPHN</name>
<reference evidence="7 8" key="1">
    <citation type="submission" date="2022-04" db="EMBL/GenBank/DDBJ databases">
        <authorList>
            <person name="Huq M.A."/>
        </authorList>
    </citation>
    <scope>NUCLEOTIDE SEQUENCE [LARGE SCALE GENOMIC DNA]</scope>
    <source>
        <strain evidence="7 8">MAH-33</strain>
    </source>
</reference>
<feature type="domain" description="Pyrrolo-quinoline quinone repeat" evidence="6">
    <location>
        <begin position="74"/>
        <end position="662"/>
    </location>
</feature>
<evidence type="ECO:0000313" key="7">
    <source>
        <dbReference type="EMBL" id="MCK0532854.1"/>
    </source>
</evidence>
<dbReference type="SMART" id="SM00564">
    <property type="entry name" value="PQQ"/>
    <property type="match status" value="6"/>
</dbReference>
<evidence type="ECO:0000256" key="3">
    <source>
        <dbReference type="ARBA" id="ARBA00023002"/>
    </source>
</evidence>
<dbReference type="SUPFAM" id="SSF50998">
    <property type="entry name" value="Quinoprotein alcohol dehydrogenase-like"/>
    <property type="match status" value="1"/>
</dbReference>
<dbReference type="InterPro" id="IPR018391">
    <property type="entry name" value="PQQ_b-propeller_rpt"/>
</dbReference>
<keyword evidence="5" id="KW-0472">Membrane</keyword>
<evidence type="ECO:0000256" key="5">
    <source>
        <dbReference type="SAM" id="Phobius"/>
    </source>
</evidence>
<dbReference type="PANTHER" id="PTHR32303">
    <property type="entry name" value="QUINOPROTEIN ALCOHOL DEHYDROGENASE (CYTOCHROME C)"/>
    <property type="match status" value="1"/>
</dbReference>
<evidence type="ECO:0000259" key="6">
    <source>
        <dbReference type="Pfam" id="PF01011"/>
    </source>
</evidence>
<evidence type="ECO:0000256" key="2">
    <source>
        <dbReference type="ARBA" id="ARBA00008156"/>
    </source>
</evidence>
<comment type="cofactor">
    <cofactor evidence="1">
        <name>pyrroloquinoline quinone</name>
        <dbReference type="ChEBI" id="CHEBI:58442"/>
    </cofactor>
</comment>
<comment type="caution">
    <text evidence="7">The sequence shown here is derived from an EMBL/GenBank/DDBJ whole genome shotgun (WGS) entry which is preliminary data.</text>
</comment>
<evidence type="ECO:0000256" key="1">
    <source>
        <dbReference type="ARBA" id="ARBA00001931"/>
    </source>
</evidence>
<comment type="similarity">
    <text evidence="2">Belongs to the bacterial PQQ dehydrogenase family.</text>
</comment>
<dbReference type="PANTHER" id="PTHR32303:SF4">
    <property type="entry name" value="QUINOPROTEIN GLUCOSE DEHYDROGENASE"/>
    <property type="match status" value="1"/>
</dbReference>
<keyword evidence="5" id="KW-1133">Transmembrane helix</keyword>
<organism evidence="7 8">
    <name type="scientific">Sphingobium agri</name>
    <dbReference type="NCBI Taxonomy" id="2933566"/>
    <lineage>
        <taxon>Bacteria</taxon>
        <taxon>Pseudomonadati</taxon>
        <taxon>Pseudomonadota</taxon>
        <taxon>Alphaproteobacteria</taxon>
        <taxon>Sphingomonadales</taxon>
        <taxon>Sphingomonadaceae</taxon>
        <taxon>Sphingobium</taxon>
    </lineage>
</organism>
<accession>A0ABT0E0E3</accession>
<dbReference type="InterPro" id="IPR002372">
    <property type="entry name" value="PQQ_rpt_dom"/>
</dbReference>
<gene>
    <name evidence="7" type="ORF">MU848_14785</name>
</gene>
<evidence type="ECO:0000313" key="8">
    <source>
        <dbReference type="Proteomes" id="UP001203512"/>
    </source>
</evidence>
<dbReference type="EMBL" id="JALKHS010000011">
    <property type="protein sequence ID" value="MCK0532854.1"/>
    <property type="molecule type" value="Genomic_DNA"/>
</dbReference>
<keyword evidence="8" id="KW-1185">Reference proteome</keyword>
<proteinExistence type="inferred from homology"/>
<keyword evidence="3" id="KW-0560">Oxidoreductase</keyword>
<feature type="region of interest" description="Disordered" evidence="4">
    <location>
        <begin position="1"/>
        <end position="31"/>
    </location>
</feature>
<keyword evidence="5" id="KW-0812">Transmembrane</keyword>
<dbReference type="InterPro" id="IPR011047">
    <property type="entry name" value="Quinoprotein_ADH-like_sf"/>
</dbReference>
<evidence type="ECO:0000256" key="4">
    <source>
        <dbReference type="SAM" id="MobiDB-lite"/>
    </source>
</evidence>
<dbReference type="InterPro" id="IPR017511">
    <property type="entry name" value="PQQ_mDH"/>
</dbReference>
<dbReference type="Pfam" id="PF01011">
    <property type="entry name" value="PQQ"/>
    <property type="match status" value="1"/>
</dbReference>
<dbReference type="CDD" id="cd10280">
    <property type="entry name" value="PQQ_mGDH"/>
    <property type="match status" value="1"/>
</dbReference>